<dbReference type="InterPro" id="IPR043129">
    <property type="entry name" value="ATPase_NBD"/>
</dbReference>
<evidence type="ECO:0000256" key="2">
    <source>
        <dbReference type="ARBA" id="ARBA00022840"/>
    </source>
</evidence>
<organism evidence="4 5">
    <name type="scientific">Stylonychia lemnae</name>
    <name type="common">Ciliate</name>
    <dbReference type="NCBI Taxonomy" id="5949"/>
    <lineage>
        <taxon>Eukaryota</taxon>
        <taxon>Sar</taxon>
        <taxon>Alveolata</taxon>
        <taxon>Ciliophora</taxon>
        <taxon>Intramacronucleata</taxon>
        <taxon>Spirotrichea</taxon>
        <taxon>Stichotrichia</taxon>
        <taxon>Sporadotrichida</taxon>
        <taxon>Oxytrichidae</taxon>
        <taxon>Stylonychinae</taxon>
        <taxon>Stylonychia</taxon>
    </lineage>
</organism>
<dbReference type="AlphaFoldDB" id="A0A078ANU7"/>
<dbReference type="EMBL" id="CCKQ01011097">
    <property type="protein sequence ID" value="CDW82638.1"/>
    <property type="molecule type" value="Genomic_DNA"/>
</dbReference>
<keyword evidence="2" id="KW-0067">ATP-binding</keyword>
<dbReference type="GO" id="GO:0005634">
    <property type="term" value="C:nucleus"/>
    <property type="evidence" value="ECO:0007669"/>
    <property type="project" value="TreeGrafter"/>
</dbReference>
<dbReference type="InParanoid" id="A0A078ANU7"/>
<evidence type="ECO:0000313" key="5">
    <source>
        <dbReference type="Proteomes" id="UP000039865"/>
    </source>
</evidence>
<keyword evidence="4" id="KW-0418">Kinase</keyword>
<evidence type="ECO:0000313" key="4">
    <source>
        <dbReference type="EMBL" id="CDW82638.1"/>
    </source>
</evidence>
<evidence type="ECO:0000256" key="3">
    <source>
        <dbReference type="ARBA" id="ARBA00022993"/>
    </source>
</evidence>
<name>A0A078ANU7_STYLE</name>
<dbReference type="Gene3D" id="3.30.420.40">
    <property type="match status" value="1"/>
</dbReference>
<dbReference type="Pfam" id="PF03630">
    <property type="entry name" value="Fumble"/>
    <property type="match status" value="1"/>
</dbReference>
<dbReference type="SUPFAM" id="SSF53067">
    <property type="entry name" value="Actin-like ATPase domain"/>
    <property type="match status" value="1"/>
</dbReference>
<reference evidence="4 5" key="1">
    <citation type="submission" date="2014-06" db="EMBL/GenBank/DDBJ databases">
        <authorList>
            <person name="Swart Estienne"/>
        </authorList>
    </citation>
    <scope>NUCLEOTIDE SEQUENCE [LARGE SCALE GENOMIC DNA]</scope>
    <source>
        <strain evidence="4 5">130c</strain>
    </source>
</reference>
<dbReference type="Proteomes" id="UP000039865">
    <property type="component" value="Unassembled WGS sequence"/>
</dbReference>
<sequence length="397" mass="45702">MGIVVLRCSVFDRKNDLFPYKIEREKALAKKQGNSYFMTDYSFYSKEHGGTFHFIQFSIIDTIEFLESPELDHLLDFFDQNYQFQKQNAKILLNHIYQRKNIIDYKISQSFFEQAVKRNYQDMPILSTGGYNDHFLTFVSHIFNTEVVKCRDFLPFVIIALDYLNKYTNDCFFKLSGSSSGIINFAGKLNIETKPKQQYFSLKDDLYPYLLVNMRSGATFTRVDSKDSHTRLCGTSIGGSFCWGILRLLNYFDNPTEAVIAASKGDSSKVDMSVGEIYGQDYSSRGLPAKMIASSFGRLKDYNQEQIQQVSKEDISRSLLTMTAVNILIFSNMIVKLHNLKKVVWIGVHVDLLEYMQMSEQAFSMLAKEQSHLIFPRYHSFLGSLGLLLTHGNLNQD</sequence>
<dbReference type="GO" id="GO:0015937">
    <property type="term" value="P:coenzyme A biosynthetic process"/>
    <property type="evidence" value="ECO:0007669"/>
    <property type="project" value="UniProtKB-KW"/>
</dbReference>
<protein>
    <submittedName>
        <fullName evidence="4">Pantothenate kinase mitochondrial</fullName>
    </submittedName>
</protein>
<dbReference type="GO" id="GO:0004594">
    <property type="term" value="F:pantothenate kinase activity"/>
    <property type="evidence" value="ECO:0007669"/>
    <property type="project" value="TreeGrafter"/>
</dbReference>
<keyword evidence="3" id="KW-0173">Coenzyme A biosynthesis</keyword>
<dbReference type="GO" id="GO:0005524">
    <property type="term" value="F:ATP binding"/>
    <property type="evidence" value="ECO:0007669"/>
    <property type="project" value="UniProtKB-KW"/>
</dbReference>
<evidence type="ECO:0000256" key="1">
    <source>
        <dbReference type="ARBA" id="ARBA00022741"/>
    </source>
</evidence>
<keyword evidence="4" id="KW-0808">Transferase</keyword>
<dbReference type="InterPro" id="IPR004567">
    <property type="entry name" value="Type_II_PanK"/>
</dbReference>
<keyword evidence="5" id="KW-1185">Reference proteome</keyword>
<dbReference type="PANTHER" id="PTHR12280">
    <property type="entry name" value="PANTOTHENATE KINASE"/>
    <property type="match status" value="1"/>
</dbReference>
<gene>
    <name evidence="4" type="primary">Contig16239.g17297</name>
    <name evidence="4" type="ORF">STYLEM_11671</name>
</gene>
<accession>A0A078ANU7</accession>
<dbReference type="GO" id="GO:0005829">
    <property type="term" value="C:cytosol"/>
    <property type="evidence" value="ECO:0007669"/>
    <property type="project" value="TreeGrafter"/>
</dbReference>
<keyword evidence="1" id="KW-0547">Nucleotide-binding</keyword>
<proteinExistence type="predicted"/>
<dbReference type="OrthoDB" id="296742at2759"/>
<dbReference type="PANTHER" id="PTHR12280:SF20">
    <property type="entry name" value="4'-PHOSPHOPANTETHEINE PHOSPHATASE"/>
    <property type="match status" value="1"/>
</dbReference>